<sequence>MKHESRTIGQSRTWAYELCGRLERELGGRLERPARWYEYWHGAIETSRGWPFWRVYGEWRCCHRGLHRRLEEARRIFLDESGQ</sequence>
<evidence type="ECO:0000313" key="2">
    <source>
        <dbReference type="Proteomes" id="UP000479293"/>
    </source>
</evidence>
<dbReference type="Proteomes" id="UP000479293">
    <property type="component" value="Unassembled WGS sequence"/>
</dbReference>
<dbReference type="EMBL" id="WHLY01000002">
    <property type="protein sequence ID" value="MPR36520.1"/>
    <property type="molecule type" value="Genomic_DNA"/>
</dbReference>
<organism evidence="1 2">
    <name type="scientific">Salmonirosea aquatica</name>
    <dbReference type="NCBI Taxonomy" id="2654236"/>
    <lineage>
        <taxon>Bacteria</taxon>
        <taxon>Pseudomonadati</taxon>
        <taxon>Bacteroidota</taxon>
        <taxon>Cytophagia</taxon>
        <taxon>Cytophagales</taxon>
        <taxon>Spirosomataceae</taxon>
        <taxon>Salmonirosea</taxon>
    </lineage>
</organism>
<keyword evidence="2" id="KW-1185">Reference proteome</keyword>
<protein>
    <submittedName>
        <fullName evidence="1">Uncharacterized protein</fullName>
    </submittedName>
</protein>
<reference evidence="1 2" key="1">
    <citation type="submission" date="2019-10" db="EMBL/GenBank/DDBJ databases">
        <title>Draft Genome Sequence of Cytophagaceae sp. SJW1-29.</title>
        <authorList>
            <person name="Choi A."/>
        </authorList>
    </citation>
    <scope>NUCLEOTIDE SEQUENCE [LARGE SCALE GENOMIC DNA]</scope>
    <source>
        <strain evidence="1 2">SJW1-29</strain>
    </source>
</reference>
<accession>A0A7C9BI60</accession>
<name>A0A7C9BI60_9BACT</name>
<comment type="caution">
    <text evidence="1">The sequence shown here is derived from an EMBL/GenBank/DDBJ whole genome shotgun (WGS) entry which is preliminary data.</text>
</comment>
<gene>
    <name evidence="1" type="ORF">GBK04_25070</name>
</gene>
<dbReference type="RefSeq" id="WP_152764495.1">
    <property type="nucleotide sequence ID" value="NZ_WHLY01000002.1"/>
</dbReference>
<dbReference type="AlphaFoldDB" id="A0A7C9BI60"/>
<evidence type="ECO:0000313" key="1">
    <source>
        <dbReference type="EMBL" id="MPR36520.1"/>
    </source>
</evidence>
<proteinExistence type="predicted"/>